<reference evidence="2 3" key="1">
    <citation type="submission" date="2019-10" db="EMBL/GenBank/DDBJ databases">
        <authorList>
            <person name="Palmer J.M."/>
        </authorList>
    </citation>
    <scope>NUCLEOTIDE SEQUENCE [LARGE SCALE GENOMIC DNA]</scope>
    <source>
        <strain evidence="2 3">TWF696</strain>
    </source>
</reference>
<dbReference type="Proteomes" id="UP001375240">
    <property type="component" value="Unassembled WGS sequence"/>
</dbReference>
<protein>
    <recommendedName>
        <fullName evidence="4">F-box domain-containing protein</fullName>
    </recommendedName>
</protein>
<dbReference type="AlphaFoldDB" id="A0AAV9U8N1"/>
<dbReference type="EMBL" id="JAVHNQ010000011">
    <property type="protein sequence ID" value="KAK6336273.1"/>
    <property type="molecule type" value="Genomic_DNA"/>
</dbReference>
<name>A0AAV9U8N1_9PEZI</name>
<proteinExistence type="predicted"/>
<gene>
    <name evidence="2" type="ORF">TWF696_001835</name>
</gene>
<accession>A0AAV9U8N1</accession>
<feature type="region of interest" description="Disordered" evidence="1">
    <location>
        <begin position="153"/>
        <end position="177"/>
    </location>
</feature>
<keyword evidence="3" id="KW-1185">Reference proteome</keyword>
<feature type="region of interest" description="Disordered" evidence="1">
    <location>
        <begin position="208"/>
        <end position="243"/>
    </location>
</feature>
<evidence type="ECO:0000313" key="3">
    <source>
        <dbReference type="Proteomes" id="UP001375240"/>
    </source>
</evidence>
<feature type="compositionally biased region" description="Basic residues" evidence="1">
    <location>
        <begin position="168"/>
        <end position="177"/>
    </location>
</feature>
<feature type="compositionally biased region" description="Polar residues" evidence="1">
    <location>
        <begin position="226"/>
        <end position="240"/>
    </location>
</feature>
<sequence length="340" mass="38388">MPEKVNKSGPWSRLPAELNMVLLDYLYPSDQLAAATAYPAIKKILKGRAAFRRGHYTTLESWSDSTTPVPRFRFHRIVAFPHDGLGPHYKHFCFQIQDGSLKSWAFKCPSGEGDTSSQAPKPRDVWRDLSECIFLDEPLLSPDDIPVLPSDTATPSTGDIDVEIPPKRAGKSKTLRRKRRGIYTGPREASHTTLAQIDASDHGYFFYEDGDDTPYNSDDDHPNETRPYTVSSLENPTASDSPFWATTAITGPRGESWEDGQWSAQLCLRRQTTVREVLEAVAREMQPVLQELGLDTSVPHEVSFAFEEDMSRDHNDPDIPRWCLTATVVTCKGDTYDHWW</sequence>
<evidence type="ECO:0000313" key="2">
    <source>
        <dbReference type="EMBL" id="KAK6336273.1"/>
    </source>
</evidence>
<organism evidence="2 3">
    <name type="scientific">Orbilia brochopaga</name>
    <dbReference type="NCBI Taxonomy" id="3140254"/>
    <lineage>
        <taxon>Eukaryota</taxon>
        <taxon>Fungi</taxon>
        <taxon>Dikarya</taxon>
        <taxon>Ascomycota</taxon>
        <taxon>Pezizomycotina</taxon>
        <taxon>Orbiliomycetes</taxon>
        <taxon>Orbiliales</taxon>
        <taxon>Orbiliaceae</taxon>
        <taxon>Orbilia</taxon>
    </lineage>
</organism>
<evidence type="ECO:0000256" key="1">
    <source>
        <dbReference type="SAM" id="MobiDB-lite"/>
    </source>
</evidence>
<comment type="caution">
    <text evidence="2">The sequence shown here is derived from an EMBL/GenBank/DDBJ whole genome shotgun (WGS) entry which is preliminary data.</text>
</comment>
<evidence type="ECO:0008006" key="4">
    <source>
        <dbReference type="Google" id="ProtNLM"/>
    </source>
</evidence>